<evidence type="ECO:0000313" key="2">
    <source>
        <dbReference type="WBParaSite" id="nRc.2.0.1.t16231-RA"/>
    </source>
</evidence>
<accession>A0A915IQZ0</accession>
<evidence type="ECO:0000313" key="1">
    <source>
        <dbReference type="Proteomes" id="UP000887565"/>
    </source>
</evidence>
<organism evidence="1 2">
    <name type="scientific">Romanomermis culicivorax</name>
    <name type="common">Nematode worm</name>
    <dbReference type="NCBI Taxonomy" id="13658"/>
    <lineage>
        <taxon>Eukaryota</taxon>
        <taxon>Metazoa</taxon>
        <taxon>Ecdysozoa</taxon>
        <taxon>Nematoda</taxon>
        <taxon>Enoplea</taxon>
        <taxon>Dorylaimia</taxon>
        <taxon>Mermithida</taxon>
        <taxon>Mermithoidea</taxon>
        <taxon>Mermithidae</taxon>
        <taxon>Romanomermis</taxon>
    </lineage>
</organism>
<name>A0A915IQZ0_ROMCU</name>
<dbReference type="AlphaFoldDB" id="A0A915IQZ0"/>
<dbReference type="Proteomes" id="UP000887565">
    <property type="component" value="Unplaced"/>
</dbReference>
<proteinExistence type="predicted"/>
<sequence>MKNNFCLSVSHGNDLSRAAVIFEVENCVDVGKQQKIGPDDTLIITIIVKDDALYYVFPESGLH</sequence>
<keyword evidence="1" id="KW-1185">Reference proteome</keyword>
<reference evidence="2" key="1">
    <citation type="submission" date="2022-11" db="UniProtKB">
        <authorList>
            <consortium name="WormBaseParasite"/>
        </authorList>
    </citation>
    <scope>IDENTIFICATION</scope>
</reference>
<dbReference type="WBParaSite" id="nRc.2.0.1.t16231-RA">
    <property type="protein sequence ID" value="nRc.2.0.1.t16231-RA"/>
    <property type="gene ID" value="nRc.2.0.1.g16231"/>
</dbReference>
<protein>
    <submittedName>
        <fullName evidence="2">Uncharacterized protein</fullName>
    </submittedName>
</protein>